<reference evidence="6" key="2">
    <citation type="submission" date="2015-01" db="EMBL/GenBank/DDBJ databases">
        <title>Evolutionary Origins and Diversification of the Mycorrhizal Mutualists.</title>
        <authorList>
            <consortium name="DOE Joint Genome Institute"/>
            <consortium name="Mycorrhizal Genomics Consortium"/>
            <person name="Kohler A."/>
            <person name="Kuo A."/>
            <person name="Nagy L.G."/>
            <person name="Floudas D."/>
            <person name="Copeland A."/>
            <person name="Barry K.W."/>
            <person name="Cichocki N."/>
            <person name="Veneault-Fourrey C."/>
            <person name="LaButti K."/>
            <person name="Lindquist E.A."/>
            <person name="Lipzen A."/>
            <person name="Lundell T."/>
            <person name="Morin E."/>
            <person name="Murat C."/>
            <person name="Riley R."/>
            <person name="Ohm R."/>
            <person name="Sun H."/>
            <person name="Tunlid A."/>
            <person name="Henrissat B."/>
            <person name="Grigoriev I.V."/>
            <person name="Hibbett D.S."/>
            <person name="Martin F."/>
        </authorList>
    </citation>
    <scope>NUCLEOTIDE SEQUENCE [LARGE SCALE GENOMIC DNA]</scope>
    <source>
        <strain evidence="6">Foug A</strain>
    </source>
</reference>
<organism evidence="5 6">
    <name type="scientific">Scleroderma citrinum Foug A</name>
    <dbReference type="NCBI Taxonomy" id="1036808"/>
    <lineage>
        <taxon>Eukaryota</taxon>
        <taxon>Fungi</taxon>
        <taxon>Dikarya</taxon>
        <taxon>Basidiomycota</taxon>
        <taxon>Agaricomycotina</taxon>
        <taxon>Agaricomycetes</taxon>
        <taxon>Agaricomycetidae</taxon>
        <taxon>Boletales</taxon>
        <taxon>Sclerodermatineae</taxon>
        <taxon>Sclerodermataceae</taxon>
        <taxon>Scleroderma</taxon>
    </lineage>
</organism>
<dbReference type="AlphaFoldDB" id="A0A0C3A9C5"/>
<dbReference type="HOGENOM" id="CLU_014280_2_0_1"/>
<evidence type="ECO:0000256" key="3">
    <source>
        <dbReference type="PROSITE-ProRule" id="PRU00221"/>
    </source>
</evidence>
<dbReference type="PROSITE" id="PS50082">
    <property type="entry name" value="WD_REPEATS_2"/>
    <property type="match status" value="2"/>
</dbReference>
<dbReference type="SUPFAM" id="SSF50978">
    <property type="entry name" value="WD40 repeat-like"/>
    <property type="match status" value="1"/>
</dbReference>
<feature type="repeat" description="WD" evidence="3">
    <location>
        <begin position="363"/>
        <end position="397"/>
    </location>
</feature>
<dbReference type="InterPro" id="IPR051859">
    <property type="entry name" value="DCAF"/>
</dbReference>
<dbReference type="InterPro" id="IPR036322">
    <property type="entry name" value="WD40_repeat_dom_sf"/>
</dbReference>
<dbReference type="InParanoid" id="A0A0C3A9C5"/>
<keyword evidence="2" id="KW-0677">Repeat</keyword>
<protein>
    <submittedName>
        <fullName evidence="5">Uncharacterized protein</fullName>
    </submittedName>
</protein>
<dbReference type="PANTHER" id="PTHR19847:SF7">
    <property type="entry name" value="DDB1- AND CUL4-ASSOCIATED FACTOR 11"/>
    <property type="match status" value="1"/>
</dbReference>
<evidence type="ECO:0000256" key="1">
    <source>
        <dbReference type="ARBA" id="ARBA00022574"/>
    </source>
</evidence>
<dbReference type="GO" id="GO:0043161">
    <property type="term" value="P:proteasome-mediated ubiquitin-dependent protein catabolic process"/>
    <property type="evidence" value="ECO:0007669"/>
    <property type="project" value="TreeGrafter"/>
</dbReference>
<accession>A0A0C3A9C5</accession>
<feature type="region of interest" description="Disordered" evidence="4">
    <location>
        <begin position="1"/>
        <end position="27"/>
    </location>
</feature>
<sequence>MADESSFDVVDTLSDDDERAYEGPDAYLDDSDDVFELEIDNDEAPVVPDNTSISQILRFLFDLQPSESSQRTTTARPNDDIMGLFRSSGSASIAEGDDDDDDYIPEVYRSTPWYEQWFAPHKEPQVAGVNLLLSGEFGRVISHLETQKGHKNISRVLLDRTSRRNGIQREELIGDLIPNSNGAAVASHGANLYVGQFSRDSSFYYTCSQDFRLHVYDMAAPPLKRTRRRRTMRSATSNWNDNDHDESTLKVLKTIQGHRGRWTITDSHLSPDNERLIYSSIVSKSSTPTVYMASTLDSSTVQTPIRFTDQPRRQARSLWGHYDEDSFGIWSCRFSADGNEVIAGGSGHIFVYDLLADRRTVKIDAHEDDVNSCCWADSSSGNVLVSASDDTFIKVWDRRSLGASPKPSGVLVGHTEGITNVSAKGDGRYIISNGKDQALRLWDLRKMCNSGDFDKICDRDFRSPNYDYRYGHYPKPRYRAHPNDCSVMTYRGHAVLRTLIRCNFSPAETTGGKYIYSGSADGKIHVWSLDGRVVQILDRAQTLPMSFDPSSPEPNPLTGSRETVCVRDVSWSSMEPVLMSVGWEGSHVGGSVVARHEWKGLSKMSHSLEDWTEKLRVEGQTRRMTRRRMSRRFASDSDRSPFRSRAGRAPDLGFFPVGTNQSMATDVQLFGFPPGYFVIRSLATGRLWDVSGDGIEDGTEVVLWPEKEHSLVESLRNPDANNQVFFVDTSGALCCRASGHAIDVEDIERLVLRHRRPVSKPYPNAYSHPLPRFSYDSRTREISVSFTCDPAYPPAGNASGAWRQRSYIISAIPMQKPRSLVDNASALLSSAVAAPFSFFSTSRPPAGPKATPEDVFSGNIDLAGDDVLEQDRGEEGEVDDSLALIRKLRVLAIVPGDSQPEGINARKRRQWEILTLRTTAASRRR</sequence>
<dbReference type="SMART" id="SM00320">
    <property type="entry name" value="WD40"/>
    <property type="match status" value="6"/>
</dbReference>
<dbReference type="STRING" id="1036808.A0A0C3A9C5"/>
<gene>
    <name evidence="5" type="ORF">SCLCIDRAFT_1161622</name>
</gene>
<reference evidence="5 6" key="1">
    <citation type="submission" date="2014-04" db="EMBL/GenBank/DDBJ databases">
        <authorList>
            <consortium name="DOE Joint Genome Institute"/>
            <person name="Kuo A."/>
            <person name="Kohler A."/>
            <person name="Nagy L.G."/>
            <person name="Floudas D."/>
            <person name="Copeland A."/>
            <person name="Barry K.W."/>
            <person name="Cichocki N."/>
            <person name="Veneault-Fourrey C."/>
            <person name="LaButti K."/>
            <person name="Lindquist E.A."/>
            <person name="Lipzen A."/>
            <person name="Lundell T."/>
            <person name="Morin E."/>
            <person name="Murat C."/>
            <person name="Sun H."/>
            <person name="Tunlid A."/>
            <person name="Henrissat B."/>
            <person name="Grigoriev I.V."/>
            <person name="Hibbett D.S."/>
            <person name="Martin F."/>
            <person name="Nordberg H.P."/>
            <person name="Cantor M.N."/>
            <person name="Hua S.X."/>
        </authorList>
    </citation>
    <scope>NUCLEOTIDE SEQUENCE [LARGE SCALE GENOMIC DNA]</scope>
    <source>
        <strain evidence="5 6">Foug A</strain>
    </source>
</reference>
<feature type="repeat" description="WD" evidence="3">
    <location>
        <begin position="411"/>
        <end position="445"/>
    </location>
</feature>
<dbReference type="CDD" id="cd00161">
    <property type="entry name" value="beta-trefoil_Ricin-like"/>
    <property type="match status" value="1"/>
</dbReference>
<dbReference type="PANTHER" id="PTHR19847">
    <property type="entry name" value="DDB1- AND CUL4-ASSOCIATED FACTOR 11"/>
    <property type="match status" value="1"/>
</dbReference>
<dbReference type="InterPro" id="IPR001680">
    <property type="entry name" value="WD40_rpt"/>
</dbReference>
<evidence type="ECO:0000256" key="4">
    <source>
        <dbReference type="SAM" id="MobiDB-lite"/>
    </source>
</evidence>
<dbReference type="PROSITE" id="PS50294">
    <property type="entry name" value="WD_REPEATS_REGION"/>
    <property type="match status" value="2"/>
</dbReference>
<evidence type="ECO:0000256" key="2">
    <source>
        <dbReference type="ARBA" id="ARBA00022737"/>
    </source>
</evidence>
<dbReference type="InterPro" id="IPR020472">
    <property type="entry name" value="WD40_PAC1"/>
</dbReference>
<dbReference type="SUPFAM" id="SSF50370">
    <property type="entry name" value="Ricin B-like lectins"/>
    <property type="match status" value="1"/>
</dbReference>
<dbReference type="Proteomes" id="UP000053989">
    <property type="component" value="Unassembled WGS sequence"/>
</dbReference>
<dbReference type="OrthoDB" id="63070at2759"/>
<dbReference type="PRINTS" id="PR00320">
    <property type="entry name" value="GPROTEINBRPT"/>
</dbReference>
<dbReference type="InterPro" id="IPR015943">
    <property type="entry name" value="WD40/YVTN_repeat-like_dom_sf"/>
</dbReference>
<evidence type="ECO:0000313" key="5">
    <source>
        <dbReference type="EMBL" id="KIM70338.1"/>
    </source>
</evidence>
<dbReference type="Pfam" id="PF00400">
    <property type="entry name" value="WD40"/>
    <property type="match status" value="4"/>
</dbReference>
<dbReference type="Gene3D" id="2.130.10.10">
    <property type="entry name" value="YVTN repeat-like/Quinoprotein amine dehydrogenase"/>
    <property type="match status" value="2"/>
</dbReference>
<dbReference type="GO" id="GO:0080008">
    <property type="term" value="C:Cul4-RING E3 ubiquitin ligase complex"/>
    <property type="evidence" value="ECO:0007669"/>
    <property type="project" value="TreeGrafter"/>
</dbReference>
<evidence type="ECO:0000313" key="6">
    <source>
        <dbReference type="Proteomes" id="UP000053989"/>
    </source>
</evidence>
<keyword evidence="1 3" id="KW-0853">WD repeat</keyword>
<proteinExistence type="predicted"/>
<dbReference type="EMBL" id="KN822005">
    <property type="protein sequence ID" value="KIM70338.1"/>
    <property type="molecule type" value="Genomic_DNA"/>
</dbReference>
<dbReference type="Gene3D" id="2.80.10.50">
    <property type="match status" value="1"/>
</dbReference>
<keyword evidence="6" id="KW-1185">Reference proteome</keyword>
<name>A0A0C3A9C5_9AGAM</name>
<dbReference type="InterPro" id="IPR035992">
    <property type="entry name" value="Ricin_B-like_lectins"/>
</dbReference>